<name>A0A2U8XEA5_9HYME</name>
<organism evidence="20">
    <name type="scientific">Pheidole flavens</name>
    <dbReference type="NCBI Taxonomy" id="458933"/>
    <lineage>
        <taxon>Eukaryota</taxon>
        <taxon>Metazoa</taxon>
        <taxon>Ecdysozoa</taxon>
        <taxon>Arthropoda</taxon>
        <taxon>Hexapoda</taxon>
        <taxon>Insecta</taxon>
        <taxon>Pterygota</taxon>
        <taxon>Neoptera</taxon>
        <taxon>Endopterygota</taxon>
        <taxon>Hymenoptera</taxon>
        <taxon>Apocrita</taxon>
        <taxon>Aculeata</taxon>
        <taxon>Formicoidea</taxon>
        <taxon>Formicidae</taxon>
        <taxon>Myrmicinae</taxon>
        <taxon>Pheidole</taxon>
    </lineage>
</organism>
<keyword evidence="11 18" id="KW-0249">Electron transport</keyword>
<evidence type="ECO:0000256" key="9">
    <source>
        <dbReference type="ARBA" id="ARBA00022792"/>
    </source>
</evidence>
<comment type="function">
    <text evidence="18">Core subunit of the mitochondrial membrane respiratory chain NADH dehydrogenase (Complex I) which catalyzes electron transfer from NADH through the respiratory chain, using ubiquinone as an electron acceptor. Essential for the catalytic activity and assembly of complex I.</text>
</comment>
<evidence type="ECO:0000256" key="15">
    <source>
        <dbReference type="ARBA" id="ARBA00023128"/>
    </source>
</evidence>
<comment type="catalytic activity">
    <reaction evidence="17 18">
        <text>a ubiquinone + NADH + 5 H(+)(in) = a ubiquinol + NAD(+) + 4 H(+)(out)</text>
        <dbReference type="Rhea" id="RHEA:29091"/>
        <dbReference type="Rhea" id="RHEA-COMP:9565"/>
        <dbReference type="Rhea" id="RHEA-COMP:9566"/>
        <dbReference type="ChEBI" id="CHEBI:15378"/>
        <dbReference type="ChEBI" id="CHEBI:16389"/>
        <dbReference type="ChEBI" id="CHEBI:17976"/>
        <dbReference type="ChEBI" id="CHEBI:57540"/>
        <dbReference type="ChEBI" id="CHEBI:57945"/>
        <dbReference type="EC" id="7.1.1.2"/>
    </reaction>
</comment>
<evidence type="ECO:0000256" key="4">
    <source>
        <dbReference type="ARBA" id="ARBA00012944"/>
    </source>
</evidence>
<dbReference type="PANTHER" id="PTHR46552">
    <property type="entry name" value="NADH-UBIQUINONE OXIDOREDUCTASE CHAIN 2"/>
    <property type="match status" value="1"/>
</dbReference>
<feature type="transmembrane region" description="Helical" evidence="18">
    <location>
        <begin position="299"/>
        <end position="321"/>
    </location>
</feature>
<reference evidence="20" key="1">
    <citation type="submission" date="2017-10" db="EMBL/GenBank/DDBJ databases">
        <title>Mitogenomes of tropical arthropods.</title>
        <authorList>
            <person name="Pires Paula D."/>
            <person name="Coiti Togawa R."/>
        </authorList>
    </citation>
    <scope>NUCLEOTIDE SEQUENCE</scope>
</reference>
<feature type="transmembrane region" description="Helical" evidence="18">
    <location>
        <begin position="256"/>
        <end position="278"/>
    </location>
</feature>
<evidence type="ECO:0000256" key="18">
    <source>
        <dbReference type="RuleBase" id="RU003403"/>
    </source>
</evidence>
<keyword evidence="8 18" id="KW-0812">Transmembrane</keyword>
<evidence type="ECO:0000313" key="20">
    <source>
        <dbReference type="EMBL" id="AWN56325.1"/>
    </source>
</evidence>
<dbReference type="EC" id="7.1.1.2" evidence="4 18"/>
<protein>
    <recommendedName>
        <fullName evidence="5 18">NADH-ubiquinone oxidoreductase chain 2</fullName>
        <ecNumber evidence="4 18">7.1.1.2</ecNumber>
    </recommendedName>
</protein>
<keyword evidence="13 18" id="KW-0520">NAD</keyword>
<comment type="subcellular location">
    <subcellularLocation>
        <location evidence="2 18">Mitochondrion inner membrane</location>
        <topology evidence="2 18">Multi-pass membrane protein</topology>
    </subcellularLocation>
</comment>
<evidence type="ECO:0000256" key="14">
    <source>
        <dbReference type="ARBA" id="ARBA00023075"/>
    </source>
</evidence>
<evidence type="ECO:0000256" key="5">
    <source>
        <dbReference type="ARBA" id="ARBA00021008"/>
    </source>
</evidence>
<dbReference type="InterPro" id="IPR001750">
    <property type="entry name" value="ND/Mrp_TM"/>
</dbReference>
<feature type="transmembrane region" description="Helical" evidence="18">
    <location>
        <begin position="52"/>
        <end position="75"/>
    </location>
</feature>
<evidence type="ECO:0000256" key="17">
    <source>
        <dbReference type="ARBA" id="ARBA00049551"/>
    </source>
</evidence>
<evidence type="ECO:0000256" key="13">
    <source>
        <dbReference type="ARBA" id="ARBA00023027"/>
    </source>
</evidence>
<dbReference type="Pfam" id="PF00361">
    <property type="entry name" value="Proton_antipo_M"/>
    <property type="match status" value="1"/>
</dbReference>
<keyword evidence="12 18" id="KW-1133">Transmembrane helix</keyword>
<evidence type="ECO:0000256" key="6">
    <source>
        <dbReference type="ARBA" id="ARBA00022448"/>
    </source>
</evidence>
<proteinExistence type="inferred from homology"/>
<feature type="transmembrane region" description="Helical" evidence="18">
    <location>
        <begin position="81"/>
        <end position="103"/>
    </location>
</feature>
<evidence type="ECO:0000256" key="7">
    <source>
        <dbReference type="ARBA" id="ARBA00022660"/>
    </source>
</evidence>
<geneLocation type="mitochondrion" evidence="20"/>
<dbReference type="InterPro" id="IPR003917">
    <property type="entry name" value="NADH_UbQ_OxRdtase_chain2"/>
</dbReference>
<feature type="transmembrane region" description="Helical" evidence="18">
    <location>
        <begin position="135"/>
        <end position="156"/>
    </location>
</feature>
<keyword evidence="14 18" id="KW-0830">Ubiquinone</keyword>
<dbReference type="GO" id="GO:0008137">
    <property type="term" value="F:NADH dehydrogenase (ubiquinone) activity"/>
    <property type="evidence" value="ECO:0007669"/>
    <property type="project" value="UniProtKB-EC"/>
</dbReference>
<evidence type="ECO:0000256" key="1">
    <source>
        <dbReference type="ARBA" id="ARBA00003257"/>
    </source>
</evidence>
<keyword evidence="15 18" id="KW-0496">Mitochondrion</keyword>
<dbReference type="InterPro" id="IPR050175">
    <property type="entry name" value="Complex_I_Subunit_2"/>
</dbReference>
<evidence type="ECO:0000256" key="3">
    <source>
        <dbReference type="ARBA" id="ARBA00007012"/>
    </source>
</evidence>
<feature type="transmembrane region" description="Helical" evidence="18">
    <location>
        <begin position="223"/>
        <end position="244"/>
    </location>
</feature>
<evidence type="ECO:0000256" key="11">
    <source>
        <dbReference type="ARBA" id="ARBA00022982"/>
    </source>
</evidence>
<dbReference type="AlphaFoldDB" id="A0A2U8XEA5"/>
<dbReference type="EMBL" id="MG253276">
    <property type="protein sequence ID" value="AWN56325.1"/>
    <property type="molecule type" value="Genomic_DNA"/>
</dbReference>
<accession>A0A2U8XEA5</accession>
<evidence type="ECO:0000256" key="12">
    <source>
        <dbReference type="ARBA" id="ARBA00022989"/>
    </source>
</evidence>
<evidence type="ECO:0000256" key="16">
    <source>
        <dbReference type="ARBA" id="ARBA00023136"/>
    </source>
</evidence>
<feature type="transmembrane region" description="Helical" evidence="18">
    <location>
        <begin position="6"/>
        <end position="31"/>
    </location>
</feature>
<dbReference type="GO" id="GO:0006120">
    <property type="term" value="P:mitochondrial electron transport, NADH to ubiquinone"/>
    <property type="evidence" value="ECO:0007669"/>
    <property type="project" value="InterPro"/>
</dbReference>
<keyword evidence="7 18" id="KW-0679">Respiratory chain</keyword>
<feature type="transmembrane region" description="Helical" evidence="18">
    <location>
        <begin position="187"/>
        <end position="211"/>
    </location>
</feature>
<dbReference type="PANTHER" id="PTHR46552:SF1">
    <property type="entry name" value="NADH-UBIQUINONE OXIDOREDUCTASE CHAIN 2"/>
    <property type="match status" value="1"/>
</dbReference>
<evidence type="ECO:0000256" key="2">
    <source>
        <dbReference type="ARBA" id="ARBA00004448"/>
    </source>
</evidence>
<feature type="domain" description="NADH:quinone oxidoreductase/Mrp antiporter transmembrane" evidence="19">
    <location>
        <begin position="28"/>
        <end position="268"/>
    </location>
</feature>
<comment type="similarity">
    <text evidence="3 18">Belongs to the complex I subunit 2 family.</text>
</comment>
<keyword evidence="6" id="KW-0813">Transport</keyword>
<comment type="function">
    <text evidence="1">Core subunit of the mitochondrial membrane respiratory chain NADH dehydrogenase (Complex I) that is believed to belong to the minimal assembly required for catalysis. Complex I functions in the transfer of electrons from NADH to the respiratory chain. The immediate electron acceptor for the enzyme is believed to be ubiquinone.</text>
</comment>
<keyword evidence="10 18" id="KW-1278">Translocase</keyword>
<sequence length="322" mass="38580">MFLNYFITLNIILLPVSSLFFSDFILIWLILEISNFLFICAMNFSMNNKKMIFFYFMIQIMASFIMMLSFIFNHVFSSSNLILYILITALMLKLSIPPFHLWLPMISKFLPWKMLLILLTLQKIIPFYIMSLIYLPLYLIFFIIIICSILPPYMMLNMTNFKMLLTYSSINQSSWMILLIYMKNILWLKYFLFYSMISLSLMTTFSLFKIILTSYYFKSSFKFNNLLIILMFNLSGLPPFSFFYMKWYSLFTFLKLSNLLILFILMMMSSLIMLYIYVNMMINSFFFNKIQSKLINFNFSSSLNLSLTMFITLFFSSIIFII</sequence>
<evidence type="ECO:0000256" key="8">
    <source>
        <dbReference type="ARBA" id="ARBA00022692"/>
    </source>
</evidence>
<dbReference type="GO" id="GO:0005743">
    <property type="term" value="C:mitochondrial inner membrane"/>
    <property type="evidence" value="ECO:0007669"/>
    <property type="project" value="UniProtKB-SubCell"/>
</dbReference>
<keyword evidence="9 18" id="KW-0999">Mitochondrion inner membrane</keyword>
<evidence type="ECO:0000259" key="19">
    <source>
        <dbReference type="Pfam" id="PF00361"/>
    </source>
</evidence>
<dbReference type="PRINTS" id="PR01436">
    <property type="entry name" value="NADHDHGNASE2"/>
</dbReference>
<evidence type="ECO:0000256" key="10">
    <source>
        <dbReference type="ARBA" id="ARBA00022967"/>
    </source>
</evidence>
<keyword evidence="16 18" id="KW-0472">Membrane</keyword>